<gene>
    <name evidence="1" type="ordered locus">HTH_1696</name>
</gene>
<organism evidence="1 2">
    <name type="scientific">Hydrogenobacter thermophilus (strain DSM 6534 / IAM 12695 / TK-6)</name>
    <dbReference type="NCBI Taxonomy" id="608538"/>
    <lineage>
        <taxon>Bacteria</taxon>
        <taxon>Pseudomonadati</taxon>
        <taxon>Aquificota</taxon>
        <taxon>Aquificia</taxon>
        <taxon>Aquificales</taxon>
        <taxon>Aquificaceae</taxon>
        <taxon>Hydrogenobacter</taxon>
    </lineage>
</organism>
<name>D3DJZ1_HYDTT</name>
<accession>D3DJZ1</accession>
<dbReference type="STRING" id="608538.HTH_1696"/>
<evidence type="ECO:0000313" key="2">
    <source>
        <dbReference type="Proteomes" id="UP000002574"/>
    </source>
</evidence>
<reference evidence="1 2" key="1">
    <citation type="journal article" date="2010" name="J. Bacteriol.">
        <title>Complete genome sequence of the thermophilic, obligately chemolithoautotrophic hydrogen-oxidizing bacterium Hydrogenobacter thermophilus TK-6.</title>
        <authorList>
            <person name="Arai H."/>
            <person name="Kanbe H."/>
            <person name="Ishii M."/>
            <person name="Igarashi Y."/>
        </authorList>
    </citation>
    <scope>NUCLEOTIDE SEQUENCE [LARGE SCALE GENOMIC DNA]</scope>
    <source>
        <strain evidence="2">DSM 6534 / IAM 12695 / TK-6 [Tokyo]</strain>
    </source>
</reference>
<dbReference type="Proteomes" id="UP000002574">
    <property type="component" value="Chromosome"/>
</dbReference>
<dbReference type="EMBL" id="AP011112">
    <property type="protein sequence ID" value="BAI70143.1"/>
    <property type="molecule type" value="Genomic_DNA"/>
</dbReference>
<sequence>MWFILYRMKVLKVEDGKVAKRLRARLLKKGMVVAEVYGEKDLRKDLIKKADVVLLLKL</sequence>
<proteinExistence type="predicted"/>
<evidence type="ECO:0000313" key="1">
    <source>
        <dbReference type="EMBL" id="BAI70143.1"/>
    </source>
</evidence>
<dbReference type="KEGG" id="hth:HTH_1696"/>
<dbReference type="AlphaFoldDB" id="D3DJZ1"/>
<keyword evidence="2" id="KW-1185">Reference proteome</keyword>
<protein>
    <submittedName>
        <fullName evidence="1">Uncharacterized protein</fullName>
    </submittedName>
</protein>